<evidence type="ECO:0000313" key="5">
    <source>
        <dbReference type="Proteomes" id="UP001498421"/>
    </source>
</evidence>
<gene>
    <name evidence="4" type="ORF">QQZ08_000159</name>
</gene>
<dbReference type="Gene3D" id="3.30.200.20">
    <property type="entry name" value="Phosphorylase Kinase, domain 1"/>
    <property type="match status" value="1"/>
</dbReference>
<feature type="compositionally biased region" description="Basic residues" evidence="2">
    <location>
        <begin position="140"/>
        <end position="156"/>
    </location>
</feature>
<feature type="compositionally biased region" description="Low complexity" evidence="2">
    <location>
        <begin position="77"/>
        <end position="102"/>
    </location>
</feature>
<dbReference type="PANTHER" id="PTHR22603">
    <property type="entry name" value="CHOLINE/ETHANOALAMINE KINASE"/>
    <property type="match status" value="1"/>
</dbReference>
<dbReference type="EMBL" id="JAZAVK010000001">
    <property type="protein sequence ID" value="KAK7433224.1"/>
    <property type="molecule type" value="Genomic_DNA"/>
</dbReference>
<feature type="compositionally biased region" description="Low complexity" evidence="2">
    <location>
        <begin position="181"/>
        <end position="191"/>
    </location>
</feature>
<dbReference type="PANTHER" id="PTHR22603:SF93">
    <property type="entry name" value="RE24176P"/>
    <property type="match status" value="1"/>
</dbReference>
<accession>A0ABR1II17</accession>
<dbReference type="SUPFAM" id="SSF56112">
    <property type="entry name" value="Protein kinase-like (PK-like)"/>
    <property type="match status" value="1"/>
</dbReference>
<feature type="domain" description="Choline kinase N-terminal" evidence="3">
    <location>
        <begin position="241"/>
        <end position="314"/>
    </location>
</feature>
<dbReference type="CDD" id="cd05157">
    <property type="entry name" value="ETNK_euk"/>
    <property type="match status" value="1"/>
</dbReference>
<protein>
    <recommendedName>
        <fullName evidence="3">Choline kinase N-terminal domain-containing protein</fullName>
    </recommendedName>
</protein>
<dbReference type="Pfam" id="PF01633">
    <property type="entry name" value="Choline_kinase"/>
    <property type="match status" value="1"/>
</dbReference>
<feature type="compositionally biased region" description="Polar residues" evidence="2">
    <location>
        <begin position="229"/>
        <end position="241"/>
    </location>
</feature>
<feature type="region of interest" description="Disordered" evidence="2">
    <location>
        <begin position="136"/>
        <end position="191"/>
    </location>
</feature>
<dbReference type="InterPro" id="IPR007521">
    <property type="entry name" value="Choline_kin_N"/>
</dbReference>
<feature type="compositionally biased region" description="Basic and acidic residues" evidence="2">
    <location>
        <begin position="157"/>
        <end position="178"/>
    </location>
</feature>
<proteinExistence type="inferred from homology"/>
<dbReference type="Pfam" id="PF04428">
    <property type="entry name" value="Choline_kin_N"/>
    <property type="match status" value="1"/>
</dbReference>
<name>A0ABR1II17_9HYPO</name>
<dbReference type="Gene3D" id="3.90.1200.10">
    <property type="match status" value="1"/>
</dbReference>
<feature type="compositionally biased region" description="Acidic residues" evidence="2">
    <location>
        <begin position="50"/>
        <end position="61"/>
    </location>
</feature>
<feature type="region of interest" description="Disordered" evidence="2">
    <location>
        <begin position="215"/>
        <end position="243"/>
    </location>
</feature>
<organism evidence="4 5">
    <name type="scientific">Neonectria magnoliae</name>
    <dbReference type="NCBI Taxonomy" id="2732573"/>
    <lineage>
        <taxon>Eukaryota</taxon>
        <taxon>Fungi</taxon>
        <taxon>Dikarya</taxon>
        <taxon>Ascomycota</taxon>
        <taxon>Pezizomycotina</taxon>
        <taxon>Sordariomycetes</taxon>
        <taxon>Hypocreomycetidae</taxon>
        <taxon>Hypocreales</taxon>
        <taxon>Nectriaceae</taxon>
        <taxon>Neonectria</taxon>
    </lineage>
</organism>
<reference evidence="4 5" key="1">
    <citation type="journal article" date="2025" name="Microbiol. Resour. Announc.">
        <title>Draft genome sequences for Neonectria magnoliae and Neonectria punicea, canker pathogens of Liriodendron tulipifera and Acer saccharum in West Virginia.</title>
        <authorList>
            <person name="Petronek H.M."/>
            <person name="Kasson M.T."/>
            <person name="Metheny A.M."/>
            <person name="Stauder C.M."/>
            <person name="Lovett B."/>
            <person name="Lynch S.C."/>
            <person name="Garnas J.R."/>
            <person name="Kasson L.R."/>
            <person name="Stajich J.E."/>
        </authorList>
    </citation>
    <scope>NUCLEOTIDE SEQUENCE [LARGE SCALE GENOMIC DNA]</scope>
    <source>
        <strain evidence="4 5">NRRL 64651</strain>
    </source>
</reference>
<sequence length="766" mass="86360">MSAASSPNPASSSGQHSIHLPLRSALKNDDDGDRASPASGSLKAVQIADTEPEIQLLEDESQPMRQFPAGPKRRLSGKLPPSQLPSSSSRSSLSESSASVRLPPEDHSHTSHHHGHRHQYYSEKLLAQVNDWLEHEKRKATARKPKLRRRKSKSPPKTKEQESERPTRGDQDKSDNQRARSMSVDSQSSDISFDRLQRILEESMAHMGFNAVPHFNSKLTRPRNRKASSRNSLQRAASSDTDYVDGDAIVPSCDAWLDNSKTMSYVGGGVNADDATPTSDSKADKEREAWLSFKNEIIRIAHTLRLKGWRRVPLGSGDNVSVERLSGALTNAVYVVSPPTDLSEVDGKKAPPKLLLRVYGPQVEHLIDRENELEVLQRLARKRIGPRLLGTFQNGRFEQYFNAITLTPPDLRDQSISRQIAKRLRELHDGIELLPHERENGPTVWKNWDQWLENVERIIAFLDKQFETDGPTQSDSVVHAWKANGYVCGTPWAQFKELVGKYRTHLESFYHGREDINDRLVFAHSDTQYGNILRVRPDDEKSPLLQPANQHKQLIVIDFEYAGANPPGIEFANHFTEWAYNYHDAASSYACNERRYPNIEEQKRFIKAYVDHRPRFPSGNGSTPRLTPSDGGLSSGTSTPLVQAHPGASSSSIVDFMLDARVPPGGWTAAERANEEQSDQRVQELLEQTQLWRPANHLVWVAWGLVQAKIPGLDESVTEEDLGPDEFDYLRYTQDRALFFWGDCVQMGLVKLEELPETLRARVKIV</sequence>
<evidence type="ECO:0000259" key="3">
    <source>
        <dbReference type="Pfam" id="PF04428"/>
    </source>
</evidence>
<feature type="region of interest" description="Disordered" evidence="2">
    <location>
        <begin position="1"/>
        <end position="122"/>
    </location>
</feature>
<feature type="compositionally biased region" description="Low complexity" evidence="2">
    <location>
        <begin position="1"/>
        <end position="13"/>
    </location>
</feature>
<evidence type="ECO:0000256" key="2">
    <source>
        <dbReference type="SAM" id="MobiDB-lite"/>
    </source>
</evidence>
<feature type="region of interest" description="Disordered" evidence="2">
    <location>
        <begin position="614"/>
        <end position="640"/>
    </location>
</feature>
<comment type="similarity">
    <text evidence="1">Belongs to the choline/ethanolamine kinase family.</text>
</comment>
<evidence type="ECO:0000313" key="4">
    <source>
        <dbReference type="EMBL" id="KAK7433224.1"/>
    </source>
</evidence>
<comment type="caution">
    <text evidence="4">The sequence shown here is derived from an EMBL/GenBank/DDBJ whole genome shotgun (WGS) entry which is preliminary data.</text>
</comment>
<dbReference type="Proteomes" id="UP001498421">
    <property type="component" value="Unassembled WGS sequence"/>
</dbReference>
<keyword evidence="5" id="KW-1185">Reference proteome</keyword>
<evidence type="ECO:0000256" key="1">
    <source>
        <dbReference type="ARBA" id="ARBA00038211"/>
    </source>
</evidence>
<feature type="compositionally biased region" description="Basic residues" evidence="2">
    <location>
        <begin position="110"/>
        <end position="119"/>
    </location>
</feature>
<dbReference type="InterPro" id="IPR011009">
    <property type="entry name" value="Kinase-like_dom_sf"/>
</dbReference>